<dbReference type="Pfam" id="PF00787">
    <property type="entry name" value="PX"/>
    <property type="match status" value="1"/>
</dbReference>
<dbReference type="Gene3D" id="3.30.1520.10">
    <property type="entry name" value="Phox-like domain"/>
    <property type="match status" value="1"/>
</dbReference>
<dbReference type="STRING" id="431595.K3X0A5"/>
<dbReference type="InterPro" id="IPR036871">
    <property type="entry name" value="PX_dom_sf"/>
</dbReference>
<evidence type="ECO:0000313" key="4">
    <source>
        <dbReference type="EnsemblProtists" id="PYU1_T010654"/>
    </source>
</evidence>
<dbReference type="GO" id="GO:0005737">
    <property type="term" value="C:cytoplasm"/>
    <property type="evidence" value="ECO:0007669"/>
    <property type="project" value="UniProtKB-SubCell"/>
</dbReference>
<dbReference type="PROSITE" id="PS50195">
    <property type="entry name" value="PX"/>
    <property type="match status" value="1"/>
</dbReference>
<dbReference type="VEuPathDB" id="FungiDB:PYU1_G010631"/>
<reference evidence="4" key="3">
    <citation type="submission" date="2015-02" db="UniProtKB">
        <authorList>
            <consortium name="EnsemblProtists"/>
        </authorList>
    </citation>
    <scope>IDENTIFICATION</scope>
    <source>
        <strain evidence="4">DAOM BR144</strain>
    </source>
</reference>
<sequence>MALVYLPEKVWSTRYGPDYFTVAVIGYKIHENAFAQYELQVQNGKRNWTLLRRFSEFDRLRWNVRYKGGDRMPNLPPKTFCCRDLNPDFLSVRKTQLEKFLHDLLVIPGITDDIAVREFLLLQSSKTLFV</sequence>
<comment type="subcellular location">
    <subcellularLocation>
        <location evidence="1">Cytoplasm</location>
    </subcellularLocation>
</comment>
<dbReference type="PANTHER" id="PTHR22999">
    <property type="entry name" value="PX SERINE/THREONINE KINASE PXK"/>
    <property type="match status" value="1"/>
</dbReference>
<dbReference type="HOGENOM" id="CLU_1942293_0_0_1"/>
<proteinExistence type="predicted"/>
<dbReference type="PANTHER" id="PTHR22999:SF23">
    <property type="entry name" value="SORTING NEXIN-16"/>
    <property type="match status" value="1"/>
</dbReference>
<dbReference type="eggNOG" id="ENOG502S7K4">
    <property type="taxonomic scope" value="Eukaryota"/>
</dbReference>
<evidence type="ECO:0000256" key="2">
    <source>
        <dbReference type="ARBA" id="ARBA00022490"/>
    </source>
</evidence>
<dbReference type="SUPFAM" id="SSF64268">
    <property type="entry name" value="PX domain"/>
    <property type="match status" value="1"/>
</dbReference>
<protein>
    <recommendedName>
        <fullName evidence="3">PX domain-containing protein</fullName>
    </recommendedName>
</protein>
<evidence type="ECO:0000259" key="3">
    <source>
        <dbReference type="PROSITE" id="PS50195"/>
    </source>
</evidence>
<dbReference type="EMBL" id="GL376596">
    <property type="status" value="NOT_ANNOTATED_CDS"/>
    <property type="molecule type" value="Genomic_DNA"/>
</dbReference>
<dbReference type="InterPro" id="IPR001683">
    <property type="entry name" value="PX_dom"/>
</dbReference>
<dbReference type="OMA" id="LEECIWQ"/>
<reference evidence="5" key="2">
    <citation type="submission" date="2010-04" db="EMBL/GenBank/DDBJ databases">
        <authorList>
            <person name="Buell R."/>
            <person name="Hamilton J."/>
            <person name="Hostetler J."/>
        </authorList>
    </citation>
    <scope>NUCLEOTIDE SEQUENCE [LARGE SCALE GENOMIC DNA]</scope>
    <source>
        <strain evidence="5">DAOM:BR144</strain>
    </source>
</reference>
<reference evidence="5" key="1">
    <citation type="journal article" date="2010" name="Genome Biol.">
        <title>Genome sequence of the necrotrophic plant pathogen Pythium ultimum reveals original pathogenicity mechanisms and effector repertoire.</title>
        <authorList>
            <person name="Levesque C.A."/>
            <person name="Brouwer H."/>
            <person name="Cano L."/>
            <person name="Hamilton J.P."/>
            <person name="Holt C."/>
            <person name="Huitema E."/>
            <person name="Raffaele S."/>
            <person name="Robideau G.P."/>
            <person name="Thines M."/>
            <person name="Win J."/>
            <person name="Zerillo M.M."/>
            <person name="Beakes G.W."/>
            <person name="Boore J.L."/>
            <person name="Busam D."/>
            <person name="Dumas B."/>
            <person name="Ferriera S."/>
            <person name="Fuerstenberg S.I."/>
            <person name="Gachon C.M."/>
            <person name="Gaulin E."/>
            <person name="Govers F."/>
            <person name="Grenville-Briggs L."/>
            <person name="Horner N."/>
            <person name="Hostetler J."/>
            <person name="Jiang R.H."/>
            <person name="Johnson J."/>
            <person name="Krajaejun T."/>
            <person name="Lin H."/>
            <person name="Meijer H.J."/>
            <person name="Moore B."/>
            <person name="Morris P."/>
            <person name="Phuntmart V."/>
            <person name="Puiu D."/>
            <person name="Shetty J."/>
            <person name="Stajich J.E."/>
            <person name="Tripathy S."/>
            <person name="Wawra S."/>
            <person name="van West P."/>
            <person name="Whitty B.R."/>
            <person name="Coutinho P.M."/>
            <person name="Henrissat B."/>
            <person name="Martin F."/>
            <person name="Thomas P.D."/>
            <person name="Tyler B.M."/>
            <person name="De Vries R.P."/>
            <person name="Kamoun S."/>
            <person name="Yandell M."/>
            <person name="Tisserat N."/>
            <person name="Buell C.R."/>
        </authorList>
    </citation>
    <scope>NUCLEOTIDE SEQUENCE</scope>
    <source>
        <strain evidence="5">DAOM:BR144</strain>
    </source>
</reference>
<feature type="domain" description="PX" evidence="3">
    <location>
        <begin position="15"/>
        <end position="127"/>
    </location>
</feature>
<accession>K3X0A5</accession>
<dbReference type="CDD" id="cd06093">
    <property type="entry name" value="PX_domain"/>
    <property type="match status" value="1"/>
</dbReference>
<dbReference type="Proteomes" id="UP000019132">
    <property type="component" value="Unassembled WGS sequence"/>
</dbReference>
<dbReference type="AlphaFoldDB" id="K3X0A5"/>
<dbReference type="SMART" id="SM00312">
    <property type="entry name" value="PX"/>
    <property type="match status" value="1"/>
</dbReference>
<organism evidence="4 5">
    <name type="scientific">Globisporangium ultimum (strain ATCC 200006 / CBS 805.95 / DAOM BR144)</name>
    <name type="common">Pythium ultimum</name>
    <dbReference type="NCBI Taxonomy" id="431595"/>
    <lineage>
        <taxon>Eukaryota</taxon>
        <taxon>Sar</taxon>
        <taxon>Stramenopiles</taxon>
        <taxon>Oomycota</taxon>
        <taxon>Peronosporomycetes</taxon>
        <taxon>Pythiales</taxon>
        <taxon>Pythiaceae</taxon>
        <taxon>Globisporangium</taxon>
    </lineage>
</organism>
<dbReference type="InterPro" id="IPR051837">
    <property type="entry name" value="SortingNexin/PXDomain-PKLike"/>
</dbReference>
<evidence type="ECO:0000313" key="5">
    <source>
        <dbReference type="Proteomes" id="UP000019132"/>
    </source>
</evidence>
<dbReference type="InParanoid" id="K3X0A5"/>
<keyword evidence="5" id="KW-1185">Reference proteome</keyword>
<keyword evidence="2" id="KW-0963">Cytoplasm</keyword>
<name>K3X0A5_GLOUD</name>
<dbReference type="EnsemblProtists" id="PYU1_T010654">
    <property type="protein sequence ID" value="PYU1_T010654"/>
    <property type="gene ID" value="PYU1_G010631"/>
</dbReference>
<dbReference type="GO" id="GO:0035091">
    <property type="term" value="F:phosphatidylinositol binding"/>
    <property type="evidence" value="ECO:0007669"/>
    <property type="project" value="InterPro"/>
</dbReference>
<evidence type="ECO:0000256" key="1">
    <source>
        <dbReference type="ARBA" id="ARBA00004496"/>
    </source>
</evidence>